<organism evidence="1 2">
    <name type="scientific">Rhodoplanes tepidamans</name>
    <name type="common">Rhodoplanes cryptolactis</name>
    <dbReference type="NCBI Taxonomy" id="200616"/>
    <lineage>
        <taxon>Bacteria</taxon>
        <taxon>Pseudomonadati</taxon>
        <taxon>Pseudomonadota</taxon>
        <taxon>Alphaproteobacteria</taxon>
        <taxon>Hyphomicrobiales</taxon>
        <taxon>Nitrobacteraceae</taxon>
        <taxon>Rhodoplanes</taxon>
    </lineage>
</organism>
<dbReference type="Gene3D" id="2.60.120.10">
    <property type="entry name" value="Jelly Rolls"/>
    <property type="match status" value="1"/>
</dbReference>
<dbReference type="EMBL" id="JAQQLI010000052">
    <property type="protein sequence ID" value="MDC7788787.1"/>
    <property type="molecule type" value="Genomic_DNA"/>
</dbReference>
<name>A0ABT5JGT0_RHOTP</name>
<dbReference type="Proteomes" id="UP001165652">
    <property type="component" value="Unassembled WGS sequence"/>
</dbReference>
<reference evidence="1" key="1">
    <citation type="journal article" date="2023" name="Microbiol Resour">
        <title>Genome Sequences of Rhodoplanes serenus and Two Thermotolerant Strains, Rhodoplanes tepidamans and 'Rhodoplanes cryptolactis,' Further Refine the Genus.</title>
        <authorList>
            <person name="Rayyan A.A."/>
            <person name="Kyndt J.A."/>
        </authorList>
    </citation>
    <scope>NUCLEOTIDE SEQUENCE</scope>
    <source>
        <strain evidence="1">DSM 9987</strain>
    </source>
</reference>
<proteinExistence type="predicted"/>
<comment type="caution">
    <text evidence="1">The sequence shown here is derived from an EMBL/GenBank/DDBJ whole genome shotgun (WGS) entry which is preliminary data.</text>
</comment>
<reference evidence="1" key="2">
    <citation type="submission" date="2023-02" db="EMBL/GenBank/DDBJ databases">
        <authorList>
            <person name="Rayyan A."/>
            <person name="Meyer T."/>
            <person name="Kyndt J.A."/>
        </authorList>
    </citation>
    <scope>NUCLEOTIDE SEQUENCE</scope>
    <source>
        <strain evidence="1">DSM 9987</strain>
    </source>
</reference>
<keyword evidence="2" id="KW-1185">Reference proteome</keyword>
<sequence length="155" mass="17180">MNATTSALTMLDKAAAAVDTSAWPAEIRREFEREAAAPNGCVGHELVSETDRVRVWMIRLAPGERIGFHRHVLDYFWTAVTASRGRQHLMDGTTVEYTYQPGETRHETYGPGEFKVHDLENIGDGEMVFLTVETLQSSNPPLPIPASARRRAAAA</sequence>
<dbReference type="SUPFAM" id="SSF51182">
    <property type="entry name" value="RmlC-like cupins"/>
    <property type="match status" value="1"/>
</dbReference>
<gene>
    <name evidence="1" type="ORF">PQJ73_24135</name>
</gene>
<protein>
    <recommendedName>
        <fullName evidence="3">Cupin</fullName>
    </recommendedName>
</protein>
<accession>A0ABT5JGT0</accession>
<dbReference type="RefSeq" id="WP_272779619.1">
    <property type="nucleotide sequence ID" value="NZ_JAQQLI010000052.1"/>
</dbReference>
<dbReference type="InterPro" id="IPR014710">
    <property type="entry name" value="RmlC-like_jellyroll"/>
</dbReference>
<evidence type="ECO:0000313" key="2">
    <source>
        <dbReference type="Proteomes" id="UP001165652"/>
    </source>
</evidence>
<evidence type="ECO:0008006" key="3">
    <source>
        <dbReference type="Google" id="ProtNLM"/>
    </source>
</evidence>
<dbReference type="InterPro" id="IPR011051">
    <property type="entry name" value="RmlC_Cupin_sf"/>
</dbReference>
<evidence type="ECO:0000313" key="1">
    <source>
        <dbReference type="EMBL" id="MDC7788787.1"/>
    </source>
</evidence>